<name>A0AAW8DEU0_9MICC</name>
<dbReference type="AlphaFoldDB" id="A0AAW8DEU0"/>
<evidence type="ECO:0000313" key="3">
    <source>
        <dbReference type="Proteomes" id="UP001230951"/>
    </source>
</evidence>
<evidence type="ECO:0000313" key="1">
    <source>
        <dbReference type="EMBL" id="MDP9903183.1"/>
    </source>
</evidence>
<keyword evidence="3" id="KW-1185">Reference proteome</keyword>
<reference evidence="1 3" key="1">
    <citation type="submission" date="2023-07" db="EMBL/GenBank/DDBJ databases">
        <title>Sorghum-associated microbial communities from plants grown in Nebraska, USA.</title>
        <authorList>
            <person name="Schachtman D."/>
        </authorList>
    </citation>
    <scope>NUCLEOTIDE SEQUENCE</scope>
    <source>
        <strain evidence="1">DS1006</strain>
        <strain evidence="2 3">DS1016</strain>
    </source>
</reference>
<dbReference type="InterPro" id="IPR036465">
    <property type="entry name" value="vWFA_dom_sf"/>
</dbReference>
<evidence type="ECO:0000313" key="4">
    <source>
        <dbReference type="Proteomes" id="UP001242995"/>
    </source>
</evidence>
<dbReference type="SUPFAM" id="SSF53300">
    <property type="entry name" value="vWA-like"/>
    <property type="match status" value="1"/>
</dbReference>
<dbReference type="RefSeq" id="WP_306958804.1">
    <property type="nucleotide sequence ID" value="NZ_JAUSRG010000001.1"/>
</dbReference>
<evidence type="ECO:0000313" key="2">
    <source>
        <dbReference type="EMBL" id="MDQ0180164.1"/>
    </source>
</evidence>
<dbReference type="EMBL" id="JAUSRG010000001">
    <property type="protein sequence ID" value="MDP9903183.1"/>
    <property type="molecule type" value="Genomic_DNA"/>
</dbReference>
<proteinExistence type="predicted"/>
<dbReference type="Proteomes" id="UP001230951">
    <property type="component" value="Unassembled WGS sequence"/>
</dbReference>
<gene>
    <name evidence="1" type="ORF">J2S90_000123</name>
    <name evidence="2" type="ORF">J2S93_001580</name>
</gene>
<evidence type="ECO:0008006" key="5">
    <source>
        <dbReference type="Google" id="ProtNLM"/>
    </source>
</evidence>
<sequence length="564" mass="62694">MTFTLSNQRPAVLDPVHLLPVTGAYDPLPAIRETLVEPLFEPLPNRTVSLLDDQNQPLAPDDILPIFLQTLHGTVDAKAESSIKDLLSQGLISYSTQGTLLANEMFANQAGASQKLPAPGTPGLLSYSAATDVAPGAKALLASQAPQDEAGFFASLAYTFSPETLGFWFLSESSYEDFRVWFDQQVQTLAPGLPADTLNLLQKFHALTLTGLTESLILRKNDSDELQDSSFARVLVHLLMQYVQMQSGAQPLPREAGILPFVVTELFLPRTLVLVNVEHHARTSATKVEQEWRIINMALNAPVKVLNMNQLSKLTALPRAVAKAAAQAANTKSNALAVTGRAAKVKFRKQAPSSVDILSGLTRALKRMKEVNRSQNIFKKTKASFVKANRRDPRDFNKPGKMTSQHFLPDLHVYVDTSGSISEVNYQESVIMLIRLAKKLNINLYFNSFSHVMSQEVLLHTANKSVSEIWREFQKIPKVNGGTEYEQIWRYINASSRRSQQLSLVISDFEWRARSQRVPHPQNLYYAPCGSMDWDRIVHHAKSFTKSVEHIEPAIASRLIGVVA</sequence>
<comment type="caution">
    <text evidence="1">The sequence shown here is derived from an EMBL/GenBank/DDBJ whole genome shotgun (WGS) entry which is preliminary data.</text>
</comment>
<dbReference type="Proteomes" id="UP001242995">
    <property type="component" value="Unassembled WGS sequence"/>
</dbReference>
<protein>
    <recommendedName>
        <fullName evidence="5">VWA domain-containing protein</fullName>
    </recommendedName>
</protein>
<accession>A0AAW8DEU0</accession>
<dbReference type="EMBL" id="JAUSTF010000002">
    <property type="protein sequence ID" value="MDQ0180164.1"/>
    <property type="molecule type" value="Genomic_DNA"/>
</dbReference>
<organism evidence="1 4">
    <name type="scientific">Arthrobacter bambusae</name>
    <dbReference type="NCBI Taxonomy" id="1338426"/>
    <lineage>
        <taxon>Bacteria</taxon>
        <taxon>Bacillati</taxon>
        <taxon>Actinomycetota</taxon>
        <taxon>Actinomycetes</taxon>
        <taxon>Micrococcales</taxon>
        <taxon>Micrococcaceae</taxon>
        <taxon>Arthrobacter</taxon>
    </lineage>
</organism>